<evidence type="ECO:0000256" key="1">
    <source>
        <dbReference type="SAM" id="Phobius"/>
    </source>
</evidence>
<keyword evidence="1" id="KW-0812">Transmembrane</keyword>
<comment type="caution">
    <text evidence="2">The sequence shown here is derived from an EMBL/GenBank/DDBJ whole genome shotgun (WGS) entry which is preliminary data.</text>
</comment>
<keyword evidence="3" id="KW-1185">Reference proteome</keyword>
<feature type="transmembrane region" description="Helical" evidence="1">
    <location>
        <begin position="6"/>
        <end position="25"/>
    </location>
</feature>
<evidence type="ECO:0000313" key="3">
    <source>
        <dbReference type="Proteomes" id="UP000297352"/>
    </source>
</evidence>
<sequence>MFQLSEVLNLIFDSIGILIISRLLILQLIPKYNFLFLAFLLVWFSNVFTVIEGYYFHDFFNILEHSFYFLSSVSFLISVKREILVSQN</sequence>
<dbReference type="Proteomes" id="UP000297352">
    <property type="component" value="Unassembled WGS sequence"/>
</dbReference>
<evidence type="ECO:0000313" key="2">
    <source>
        <dbReference type="EMBL" id="TGL75251.1"/>
    </source>
</evidence>
<name>A0ABY2MTW8_9LEPT</name>
<keyword evidence="1" id="KW-0472">Membrane</keyword>
<accession>A0ABY2MTW8</accession>
<gene>
    <name evidence="2" type="ORF">EHQ60_00575</name>
</gene>
<protein>
    <submittedName>
        <fullName evidence="2">Uncharacterized protein</fullName>
    </submittedName>
</protein>
<proteinExistence type="predicted"/>
<organism evidence="2 3">
    <name type="scientific">Leptospira levettii</name>
    <dbReference type="NCBI Taxonomy" id="2023178"/>
    <lineage>
        <taxon>Bacteria</taxon>
        <taxon>Pseudomonadati</taxon>
        <taxon>Spirochaetota</taxon>
        <taxon>Spirochaetia</taxon>
        <taxon>Leptospirales</taxon>
        <taxon>Leptospiraceae</taxon>
        <taxon>Leptospira</taxon>
    </lineage>
</organism>
<reference evidence="3" key="1">
    <citation type="journal article" date="2019" name="PLoS Negl. Trop. Dis.">
        <title>Revisiting the worldwide diversity of Leptospira species in the environment.</title>
        <authorList>
            <person name="Vincent A.T."/>
            <person name="Schiettekatte O."/>
            <person name="Bourhy P."/>
            <person name="Veyrier F.J."/>
            <person name="Picardeau M."/>
        </authorList>
    </citation>
    <scope>NUCLEOTIDE SEQUENCE [LARGE SCALE GENOMIC DNA]</scope>
    <source>
        <strain evidence="3">201702449</strain>
    </source>
</reference>
<dbReference type="EMBL" id="RQGI01000005">
    <property type="protein sequence ID" value="TGL75251.1"/>
    <property type="molecule type" value="Genomic_DNA"/>
</dbReference>
<feature type="transmembrane region" description="Helical" evidence="1">
    <location>
        <begin position="32"/>
        <end position="56"/>
    </location>
</feature>
<keyword evidence="1" id="KW-1133">Transmembrane helix</keyword>